<proteinExistence type="predicted"/>
<gene>
    <name evidence="2" type="ORF">O7R10_00795</name>
</gene>
<dbReference type="Proteomes" id="UP001210120">
    <property type="component" value="Chromosome"/>
</dbReference>
<evidence type="ECO:0000313" key="3">
    <source>
        <dbReference type="Proteomes" id="UP001210120"/>
    </source>
</evidence>
<evidence type="ECO:0008006" key="4">
    <source>
        <dbReference type="Google" id="ProtNLM"/>
    </source>
</evidence>
<sequence>MNFNLKRIKLLKNIFLLFIVFCFFSFELIQKKIKSNEVFALGKKDFFKTIILSLDQTKRITAVNIEEKIHKIEYKRKEQEKIKKNKKRFLIENIESKRQKEYFLLSIIFPKYE</sequence>
<evidence type="ECO:0000313" key="2">
    <source>
        <dbReference type="EMBL" id="WBL31586.1"/>
    </source>
</evidence>
<keyword evidence="1" id="KW-0472">Membrane</keyword>
<feature type="transmembrane region" description="Helical" evidence="1">
    <location>
        <begin position="12"/>
        <end position="29"/>
    </location>
</feature>
<dbReference type="EMBL" id="CP115156">
    <property type="protein sequence ID" value="WBL31586.1"/>
    <property type="molecule type" value="Genomic_DNA"/>
</dbReference>
<keyword evidence="3" id="KW-1185">Reference proteome</keyword>
<keyword evidence="1" id="KW-1133">Transmembrane helix</keyword>
<name>A0ABY7M1K1_9MOLU</name>
<evidence type="ECO:0000256" key="1">
    <source>
        <dbReference type="SAM" id="Phobius"/>
    </source>
</evidence>
<protein>
    <recommendedName>
        <fullName evidence="4">Sequence-variable mosaic (SVM) signal sequence domain-containing protein</fullName>
    </recommendedName>
</protein>
<accession>A0ABY7M1K1</accession>
<keyword evidence="1" id="KW-0812">Transmembrane</keyword>
<organism evidence="2 3">
    <name type="scientific">Candidatus Phytoplasma sacchari</name>
    <dbReference type="NCBI Taxonomy" id="2609813"/>
    <lineage>
        <taxon>Bacteria</taxon>
        <taxon>Bacillati</taxon>
        <taxon>Mycoplasmatota</taxon>
        <taxon>Mollicutes</taxon>
        <taxon>Acholeplasmatales</taxon>
        <taxon>Acholeplasmataceae</taxon>
        <taxon>Candidatus Phytoplasma</taxon>
        <taxon>16SrXI (Rice yellow dwarf group)</taxon>
    </lineage>
</organism>
<reference evidence="2" key="1">
    <citation type="submission" date="2022-12" db="EMBL/GenBank/DDBJ databases">
        <title>Genomic Characterization of Candidatus Phytoplasma sacchari in China.</title>
        <authorList>
            <person name="Zhang R.-Y."/>
        </authorList>
    </citation>
    <scope>NUCLEOTIDE SEQUENCE [LARGE SCALE GENOMIC DNA]</scope>
    <source>
        <strain evidence="2">SCWL1</strain>
    </source>
</reference>